<sequence length="234" mass="25527">MVLPLAAAFTPYDASHVGALVVLVVGAVVLVVVGRRLRGRDPADRLGRAMAVAMLATTLPLQVLYFTPDYWNVQKTLPIQLCDLASFVSAYALWTHRRWAVGLTYYWGLTLTTQAILTPDLDSAFPDPIFLLFWGMHVGTVWAAIYLVWGRGVTPDWRTFRVAVLATAGWAAAVFTLNVLAGTNYGFLNRKPSAASALDLLGPWPWYVLLEIAIIVAAWALATWPWVRGGGGAG</sequence>
<feature type="transmembrane region" description="Helical" evidence="1">
    <location>
        <begin position="129"/>
        <end position="150"/>
    </location>
</feature>
<keyword evidence="1" id="KW-1133">Transmembrane helix</keyword>
<name>A0A4P7GJN7_9ACTN</name>
<accession>A0A4P7GJN7</accession>
<feature type="transmembrane region" description="Helical" evidence="1">
    <location>
        <begin position="99"/>
        <end position="117"/>
    </location>
</feature>
<keyword evidence="1" id="KW-0472">Membrane</keyword>
<keyword evidence="3" id="KW-1185">Reference proteome</keyword>
<dbReference type="OrthoDB" id="9813172at2"/>
<dbReference type="InterPro" id="IPR011737">
    <property type="entry name" value="CHP02206_TP0381"/>
</dbReference>
<organism evidence="2 3">
    <name type="scientific">Nocardioides euryhalodurans</name>
    <dbReference type="NCBI Taxonomy" id="2518370"/>
    <lineage>
        <taxon>Bacteria</taxon>
        <taxon>Bacillati</taxon>
        <taxon>Actinomycetota</taxon>
        <taxon>Actinomycetes</taxon>
        <taxon>Propionibacteriales</taxon>
        <taxon>Nocardioidaceae</taxon>
        <taxon>Nocardioides</taxon>
    </lineage>
</organism>
<protein>
    <submittedName>
        <fullName evidence="2">TIGR02206 family membrane protein</fullName>
    </submittedName>
</protein>
<feature type="transmembrane region" description="Helical" evidence="1">
    <location>
        <begin position="14"/>
        <end position="34"/>
    </location>
</feature>
<dbReference type="AlphaFoldDB" id="A0A4P7GJN7"/>
<feature type="transmembrane region" description="Helical" evidence="1">
    <location>
        <begin position="206"/>
        <end position="227"/>
    </location>
</feature>
<dbReference type="Proteomes" id="UP000294894">
    <property type="component" value="Chromosome"/>
</dbReference>
<dbReference type="Pfam" id="PF14808">
    <property type="entry name" value="TMEM164"/>
    <property type="match status" value="1"/>
</dbReference>
<evidence type="ECO:0000256" key="1">
    <source>
        <dbReference type="SAM" id="Phobius"/>
    </source>
</evidence>
<reference evidence="2 3" key="1">
    <citation type="submission" date="2019-03" db="EMBL/GenBank/DDBJ databases">
        <title>Three New Species of Nocardioides, Nocardioides euryhalodurans sp. nov., Nocardioides seonyuensis sp. nov. and Nocardioides eburneoflavus sp. nov., Iolated from Soil.</title>
        <authorList>
            <person name="Roh S.G."/>
            <person name="Lee C."/>
            <person name="Kim M.-K."/>
            <person name="Kim S.B."/>
        </authorList>
    </citation>
    <scope>NUCLEOTIDE SEQUENCE [LARGE SCALE GENOMIC DNA]</scope>
    <source>
        <strain evidence="2 3">MMS17-SY117</strain>
    </source>
</reference>
<dbReference type="RefSeq" id="WP_135076141.1">
    <property type="nucleotide sequence ID" value="NZ_CP038267.1"/>
</dbReference>
<keyword evidence="1" id="KW-0812">Transmembrane</keyword>
<dbReference type="NCBIfam" id="TIGR02206">
    <property type="entry name" value="intg_mem_TP0381"/>
    <property type="match status" value="1"/>
</dbReference>
<dbReference type="KEGG" id="noy:EXE57_08055"/>
<evidence type="ECO:0000313" key="2">
    <source>
        <dbReference type="EMBL" id="QBR92248.1"/>
    </source>
</evidence>
<feature type="transmembrane region" description="Helical" evidence="1">
    <location>
        <begin position="77"/>
        <end position="94"/>
    </location>
</feature>
<feature type="transmembrane region" description="Helical" evidence="1">
    <location>
        <begin position="162"/>
        <end position="186"/>
    </location>
</feature>
<evidence type="ECO:0000313" key="3">
    <source>
        <dbReference type="Proteomes" id="UP000294894"/>
    </source>
</evidence>
<proteinExistence type="predicted"/>
<gene>
    <name evidence="2" type="ORF">EXE57_08055</name>
</gene>
<dbReference type="EMBL" id="CP038267">
    <property type="protein sequence ID" value="QBR92248.1"/>
    <property type="molecule type" value="Genomic_DNA"/>
</dbReference>
<feature type="transmembrane region" description="Helical" evidence="1">
    <location>
        <begin position="46"/>
        <end position="65"/>
    </location>
</feature>